<evidence type="ECO:0000256" key="2">
    <source>
        <dbReference type="SAM" id="SignalP"/>
    </source>
</evidence>
<keyword evidence="2" id="KW-0732">Signal</keyword>
<accession>A0ABU9CBH5</accession>
<evidence type="ECO:0000313" key="3">
    <source>
        <dbReference type="EMBL" id="MEK8048049.1"/>
    </source>
</evidence>
<dbReference type="Proteomes" id="UP001379945">
    <property type="component" value="Unassembled WGS sequence"/>
</dbReference>
<comment type="caution">
    <text evidence="3">The sequence shown here is derived from an EMBL/GenBank/DDBJ whole genome shotgun (WGS) entry which is preliminary data.</text>
</comment>
<feature type="signal peptide" evidence="2">
    <location>
        <begin position="1"/>
        <end position="19"/>
    </location>
</feature>
<evidence type="ECO:0000313" key="4">
    <source>
        <dbReference type="Proteomes" id="UP001379945"/>
    </source>
</evidence>
<sequence length="171" mass="18112">MNKTVAALALALCASTTMAQTAPTAKPAAAKAAPKATAKKAPPVEAPLPAAEGEQTAAAAMVHFGDYGCEFNQTVTVAMNPKYDAYIDVMFGKQRFTMKPVLSSTGALRLEDVKGQAMMLQIAYKSMLMDVKAGRRLVDECVHEKQLEAKRNADGQPREALLTGGAPTVKN</sequence>
<reference evidence="3 4" key="1">
    <citation type="submission" date="2024-04" db="EMBL/GenBank/DDBJ databases">
        <title>Novel species of the genus Ideonella isolated from streams.</title>
        <authorList>
            <person name="Lu H."/>
        </authorList>
    </citation>
    <scope>NUCLEOTIDE SEQUENCE [LARGE SCALE GENOMIC DNA]</scope>
    <source>
        <strain evidence="3 4">LYT19W</strain>
    </source>
</reference>
<name>A0ABU9CBH5_9BURK</name>
<feature type="chain" id="PRO_5046631238" evidence="2">
    <location>
        <begin position="20"/>
        <end position="171"/>
    </location>
</feature>
<protein>
    <submittedName>
        <fullName evidence="3">Uncharacterized protein</fullName>
    </submittedName>
</protein>
<dbReference type="EMBL" id="JBBUTI010000013">
    <property type="protein sequence ID" value="MEK8048049.1"/>
    <property type="molecule type" value="Genomic_DNA"/>
</dbReference>
<dbReference type="RefSeq" id="WP_341400364.1">
    <property type="nucleotide sequence ID" value="NZ_JBBUTI010000013.1"/>
</dbReference>
<evidence type="ECO:0000256" key="1">
    <source>
        <dbReference type="SAM" id="MobiDB-lite"/>
    </source>
</evidence>
<feature type="region of interest" description="Disordered" evidence="1">
    <location>
        <begin position="149"/>
        <end position="171"/>
    </location>
</feature>
<proteinExistence type="predicted"/>
<organism evidence="3 4">
    <name type="scientific">Ideonella margarita</name>
    <dbReference type="NCBI Taxonomy" id="2984191"/>
    <lineage>
        <taxon>Bacteria</taxon>
        <taxon>Pseudomonadati</taxon>
        <taxon>Pseudomonadota</taxon>
        <taxon>Betaproteobacteria</taxon>
        <taxon>Burkholderiales</taxon>
        <taxon>Sphaerotilaceae</taxon>
        <taxon>Ideonella</taxon>
    </lineage>
</organism>
<gene>
    <name evidence="3" type="ORF">AACH00_16940</name>
</gene>
<keyword evidence="4" id="KW-1185">Reference proteome</keyword>